<dbReference type="Pfam" id="PF00072">
    <property type="entry name" value="Response_reg"/>
    <property type="match status" value="1"/>
</dbReference>
<sequence>MLKTLIIDDEPLAHQVIKHHLHACDDIAVLASCYNATEALRYLAQQPVDLLLLDINMPALSGIELLRVLHNPPQVIIISAHKEYALDGFELDVADYLVKPVSAERLLAALNKVRRRIASAEPPAISYIVLKVDRERRKFRLHDISVLEAYGNYVKVWQGAEMTLVSSTLKQLLQQLPQPQFVQVHKSFVVNKNNILAVDNAQIRLTGNQLVKVGKLYRRGLAGLLKLPGWL</sequence>
<evidence type="ECO:0000256" key="2">
    <source>
        <dbReference type="ARBA" id="ARBA00023125"/>
    </source>
</evidence>
<dbReference type="Gene3D" id="3.40.50.2300">
    <property type="match status" value="1"/>
</dbReference>
<dbReference type="InterPro" id="IPR001789">
    <property type="entry name" value="Sig_transdc_resp-reg_receiver"/>
</dbReference>
<evidence type="ECO:0000256" key="1">
    <source>
        <dbReference type="ARBA" id="ARBA00023012"/>
    </source>
</evidence>
<feature type="domain" description="Response regulatory" evidence="4">
    <location>
        <begin position="3"/>
        <end position="114"/>
    </location>
</feature>
<organism evidence="6 7">
    <name type="scientific">Rheinheimera lutimaris</name>
    <dbReference type="NCBI Taxonomy" id="2740584"/>
    <lineage>
        <taxon>Bacteria</taxon>
        <taxon>Pseudomonadati</taxon>
        <taxon>Pseudomonadota</taxon>
        <taxon>Gammaproteobacteria</taxon>
        <taxon>Chromatiales</taxon>
        <taxon>Chromatiaceae</taxon>
        <taxon>Rheinheimera</taxon>
    </lineage>
</organism>
<dbReference type="RefSeq" id="WP_173499920.1">
    <property type="nucleotide sequence ID" value="NZ_JABSOD010000003.1"/>
</dbReference>
<gene>
    <name evidence="6" type="ORF">HRH59_03675</name>
</gene>
<dbReference type="InterPro" id="IPR039420">
    <property type="entry name" value="WalR-like"/>
</dbReference>
<dbReference type="Pfam" id="PF04397">
    <property type="entry name" value="LytTR"/>
    <property type="match status" value="1"/>
</dbReference>
<feature type="modified residue" description="4-aspartylphosphate" evidence="3">
    <location>
        <position position="54"/>
    </location>
</feature>
<dbReference type="EMBL" id="JABSOD010000003">
    <property type="protein sequence ID" value="NRQ41669.1"/>
    <property type="molecule type" value="Genomic_DNA"/>
</dbReference>
<dbReference type="GO" id="GO:0032993">
    <property type="term" value="C:protein-DNA complex"/>
    <property type="evidence" value="ECO:0007669"/>
    <property type="project" value="TreeGrafter"/>
</dbReference>
<dbReference type="PROSITE" id="PS50930">
    <property type="entry name" value="HTH_LYTTR"/>
    <property type="match status" value="1"/>
</dbReference>
<dbReference type="PANTHER" id="PTHR48111">
    <property type="entry name" value="REGULATOR OF RPOS"/>
    <property type="match status" value="1"/>
</dbReference>
<name>A0A7Y5EGS6_9GAMM</name>
<keyword evidence="7" id="KW-1185">Reference proteome</keyword>
<dbReference type="AlphaFoldDB" id="A0A7Y5EGS6"/>
<evidence type="ECO:0000313" key="7">
    <source>
        <dbReference type="Proteomes" id="UP000523161"/>
    </source>
</evidence>
<reference evidence="6 7" key="1">
    <citation type="submission" date="2020-06" db="EMBL/GenBank/DDBJ databases">
        <title>Rheinheimera sp. nov., a marine bacterium isolated from coastal.</title>
        <authorList>
            <person name="Yu Q."/>
            <person name="Qi Y."/>
            <person name="Pu J."/>
        </authorList>
    </citation>
    <scope>NUCLEOTIDE SEQUENCE [LARGE SCALE GENOMIC DNA]</scope>
    <source>
        <strain evidence="6 7">YQF-2</strain>
    </source>
</reference>
<proteinExistence type="predicted"/>
<dbReference type="InterPro" id="IPR011006">
    <property type="entry name" value="CheY-like_superfamily"/>
</dbReference>
<dbReference type="Gene3D" id="2.40.50.1020">
    <property type="entry name" value="LytTr DNA-binding domain"/>
    <property type="match status" value="1"/>
</dbReference>
<evidence type="ECO:0000259" key="4">
    <source>
        <dbReference type="PROSITE" id="PS50110"/>
    </source>
</evidence>
<accession>A0A7Y5EGS6</accession>
<dbReference type="InterPro" id="IPR007492">
    <property type="entry name" value="LytTR_DNA-bd_dom"/>
</dbReference>
<dbReference type="SMART" id="SM00448">
    <property type="entry name" value="REC"/>
    <property type="match status" value="1"/>
</dbReference>
<dbReference type="GO" id="GO:0000976">
    <property type="term" value="F:transcription cis-regulatory region binding"/>
    <property type="evidence" value="ECO:0007669"/>
    <property type="project" value="TreeGrafter"/>
</dbReference>
<evidence type="ECO:0000313" key="6">
    <source>
        <dbReference type="EMBL" id="NRQ41669.1"/>
    </source>
</evidence>
<dbReference type="PANTHER" id="PTHR48111:SF17">
    <property type="entry name" value="TRANSCRIPTIONAL REGULATORY PROTEIN YPDB"/>
    <property type="match status" value="1"/>
</dbReference>
<dbReference type="GO" id="GO:0006355">
    <property type="term" value="P:regulation of DNA-templated transcription"/>
    <property type="evidence" value="ECO:0007669"/>
    <property type="project" value="TreeGrafter"/>
</dbReference>
<dbReference type="Proteomes" id="UP000523161">
    <property type="component" value="Unassembled WGS sequence"/>
</dbReference>
<feature type="domain" description="HTH LytTR-type" evidence="5">
    <location>
        <begin position="128"/>
        <end position="227"/>
    </location>
</feature>
<evidence type="ECO:0000259" key="5">
    <source>
        <dbReference type="PROSITE" id="PS50930"/>
    </source>
</evidence>
<keyword evidence="3" id="KW-0597">Phosphoprotein</keyword>
<dbReference type="SMART" id="SM00850">
    <property type="entry name" value="LytTR"/>
    <property type="match status" value="1"/>
</dbReference>
<keyword evidence="2" id="KW-0238">DNA-binding</keyword>
<dbReference type="SUPFAM" id="SSF52172">
    <property type="entry name" value="CheY-like"/>
    <property type="match status" value="1"/>
</dbReference>
<comment type="caution">
    <text evidence="6">The sequence shown here is derived from an EMBL/GenBank/DDBJ whole genome shotgun (WGS) entry which is preliminary data.</text>
</comment>
<dbReference type="GO" id="GO:0000156">
    <property type="term" value="F:phosphorelay response regulator activity"/>
    <property type="evidence" value="ECO:0007669"/>
    <property type="project" value="TreeGrafter"/>
</dbReference>
<keyword evidence="1" id="KW-0902">Two-component regulatory system</keyword>
<evidence type="ECO:0000256" key="3">
    <source>
        <dbReference type="PROSITE-ProRule" id="PRU00169"/>
    </source>
</evidence>
<dbReference type="GO" id="GO:0005829">
    <property type="term" value="C:cytosol"/>
    <property type="evidence" value="ECO:0007669"/>
    <property type="project" value="TreeGrafter"/>
</dbReference>
<dbReference type="PROSITE" id="PS50110">
    <property type="entry name" value="RESPONSE_REGULATORY"/>
    <property type="match status" value="1"/>
</dbReference>
<protein>
    <submittedName>
        <fullName evidence="6">Response regulator transcription factor</fullName>
    </submittedName>
</protein>